<proteinExistence type="predicted"/>
<dbReference type="Pfam" id="PF05161">
    <property type="entry name" value="MOFRL"/>
    <property type="match status" value="1"/>
</dbReference>
<evidence type="ECO:0000259" key="2">
    <source>
        <dbReference type="Pfam" id="PF13660"/>
    </source>
</evidence>
<dbReference type="InterPro" id="IPR037035">
    <property type="entry name" value="GK-like_C_sf"/>
</dbReference>
<dbReference type="EMBL" id="VENJ01000006">
    <property type="protein sequence ID" value="MTJ04192.1"/>
    <property type="molecule type" value="Genomic_DNA"/>
</dbReference>
<evidence type="ECO:0000313" key="4">
    <source>
        <dbReference type="Proteomes" id="UP000483078"/>
    </source>
</evidence>
<accession>A0A7C9HIF8</accession>
<reference evidence="3 4" key="1">
    <citation type="submission" date="2019-06" db="EMBL/GenBank/DDBJ databases">
        <title>Enrichment of Autotrophic Halophilic Microorganisms from Red Sea Brine Pool Using Microbial Electrosynthesis System.</title>
        <authorList>
            <person name="Alqahtani M.F."/>
            <person name="Bajracharya S."/>
            <person name="Katuri K.P."/>
            <person name="Ali M."/>
            <person name="Saikaly P.E."/>
        </authorList>
    </citation>
    <scope>NUCLEOTIDE SEQUENCE [LARGE SCALE GENOMIC DNA]</scope>
    <source>
        <strain evidence="3">MES6</strain>
    </source>
</reference>
<evidence type="ECO:0000259" key="1">
    <source>
        <dbReference type="Pfam" id="PF05161"/>
    </source>
</evidence>
<dbReference type="InterPro" id="IPR039760">
    <property type="entry name" value="MOFRL_protein"/>
</dbReference>
<dbReference type="PANTHER" id="PTHR12227:SF0">
    <property type="entry name" value="GLYCERATE KINASE"/>
    <property type="match status" value="1"/>
</dbReference>
<dbReference type="Proteomes" id="UP000483078">
    <property type="component" value="Unassembled WGS sequence"/>
</dbReference>
<dbReference type="InterPro" id="IPR007835">
    <property type="entry name" value="MOFRL"/>
</dbReference>
<feature type="domain" description="MOFRL-associated" evidence="2">
    <location>
        <begin position="12"/>
        <end position="237"/>
    </location>
</feature>
<dbReference type="Gene3D" id="3.40.50.10180">
    <property type="entry name" value="Glycerate kinase, MOFRL-like N-terminal domain"/>
    <property type="match status" value="1"/>
</dbReference>
<dbReference type="InterPro" id="IPR025286">
    <property type="entry name" value="MOFRL_assoc_dom"/>
</dbReference>
<dbReference type="GO" id="GO:0005737">
    <property type="term" value="C:cytoplasm"/>
    <property type="evidence" value="ECO:0007669"/>
    <property type="project" value="TreeGrafter"/>
</dbReference>
<comment type="caution">
    <text evidence="3">The sequence shown here is derived from an EMBL/GenBank/DDBJ whole genome shotgun (WGS) entry which is preliminary data.</text>
</comment>
<protein>
    <submittedName>
        <fullName evidence="3">DUF4147 domain-containing protein</fullName>
    </submittedName>
</protein>
<dbReference type="InterPro" id="IPR038614">
    <property type="entry name" value="GK_N_sf"/>
</dbReference>
<dbReference type="SUPFAM" id="SSF82544">
    <property type="entry name" value="GckA/TtuD-like"/>
    <property type="match status" value="1"/>
</dbReference>
<dbReference type="GO" id="GO:0008887">
    <property type="term" value="F:glycerate kinase activity"/>
    <property type="evidence" value="ECO:0007669"/>
    <property type="project" value="InterPro"/>
</dbReference>
<gene>
    <name evidence="3" type="ORF">FH759_05785</name>
</gene>
<dbReference type="AlphaFoldDB" id="A0A7C9HIF8"/>
<dbReference type="PANTHER" id="PTHR12227">
    <property type="entry name" value="GLYCERATE KINASE"/>
    <property type="match status" value="1"/>
</dbReference>
<sequence>MSETGSLRATCAAAFQAGLNAANPAVAVRKALGKADVPMPGPGGALYLAAIGKAAVGMAEEAMALLSPRRALIITNRENVAPVRGAEVLAAGHPVPDAQGADAAQKLEAMAGALTPEDVFLVLVSGGASAMLPAPLAGMTLDDKIAVNRLLLASGADITETNIVRQALSRLKGGGLARLAAPAQVAALILSDVVGDDPRVVASGPTAPPIADRAAARDVAHRLGVWPDLPASVQSLLSAPDEGEAGPVLADNRVIGGNAASVAAMAAATPGARVRDDPLMGDVADAAQVVLSYFDGPGGVVLFGGETTVRLRGHGRGGRNQELALRVAMLAAQQGREFAFLSGGTDGRDGPTDAAGGLVDHGSIARIKAAGGDAAALLANNDSNHALALSDDLWVTGATGTNVADLQVLALGR</sequence>
<dbReference type="Pfam" id="PF13660">
    <property type="entry name" value="DUF4147"/>
    <property type="match status" value="1"/>
</dbReference>
<dbReference type="Gene3D" id="3.40.1480.10">
    <property type="entry name" value="MOFRL domain"/>
    <property type="match status" value="1"/>
</dbReference>
<organism evidence="3 4">
    <name type="scientific">Sediminimonas qiaohouensis</name>
    <dbReference type="NCBI Taxonomy" id="552061"/>
    <lineage>
        <taxon>Bacteria</taxon>
        <taxon>Pseudomonadati</taxon>
        <taxon>Pseudomonadota</taxon>
        <taxon>Alphaproteobacteria</taxon>
        <taxon>Rhodobacterales</taxon>
        <taxon>Roseobacteraceae</taxon>
        <taxon>Sediminimonas</taxon>
    </lineage>
</organism>
<name>A0A7C9HIF8_9RHOB</name>
<feature type="domain" description="MOFRL" evidence="1">
    <location>
        <begin position="300"/>
        <end position="405"/>
    </location>
</feature>
<evidence type="ECO:0000313" key="3">
    <source>
        <dbReference type="EMBL" id="MTJ04192.1"/>
    </source>
</evidence>
<dbReference type="RefSeq" id="WP_273248782.1">
    <property type="nucleotide sequence ID" value="NZ_VENJ01000006.1"/>
</dbReference>